<evidence type="ECO:0008006" key="4">
    <source>
        <dbReference type="Google" id="ProtNLM"/>
    </source>
</evidence>
<gene>
    <name evidence="2" type="ORF">CN290_07160</name>
</gene>
<proteinExistence type="predicted"/>
<organism evidence="2 3">
    <name type="scientific">Bacillus cereus</name>
    <dbReference type="NCBI Taxonomy" id="1396"/>
    <lineage>
        <taxon>Bacteria</taxon>
        <taxon>Bacillati</taxon>
        <taxon>Bacillota</taxon>
        <taxon>Bacilli</taxon>
        <taxon>Bacillales</taxon>
        <taxon>Bacillaceae</taxon>
        <taxon>Bacillus</taxon>
        <taxon>Bacillus cereus group</taxon>
    </lineage>
</organism>
<feature type="signal peptide" evidence="1">
    <location>
        <begin position="1"/>
        <end position="28"/>
    </location>
</feature>
<dbReference type="PROSITE" id="PS51257">
    <property type="entry name" value="PROKAR_LIPOPROTEIN"/>
    <property type="match status" value="1"/>
</dbReference>
<evidence type="ECO:0000256" key="1">
    <source>
        <dbReference type="SAM" id="SignalP"/>
    </source>
</evidence>
<name>A0A2C1YFQ2_BACCE</name>
<feature type="chain" id="PRO_5038719909" description="Lipoprotein" evidence="1">
    <location>
        <begin position="29"/>
        <end position="58"/>
    </location>
</feature>
<reference evidence="2 3" key="1">
    <citation type="submission" date="2017-09" db="EMBL/GenBank/DDBJ databases">
        <title>Large-scale bioinformatics analysis of Bacillus genomes uncovers conserved roles of natural products in bacterial physiology.</title>
        <authorList>
            <consortium name="Agbiome Team Llc"/>
            <person name="Bleich R.M."/>
            <person name="Grubbs K.J."/>
            <person name="Santa Maria K.C."/>
            <person name="Allen S.E."/>
            <person name="Farag S."/>
            <person name="Shank E.A."/>
            <person name="Bowers A."/>
        </authorList>
    </citation>
    <scope>NUCLEOTIDE SEQUENCE [LARGE SCALE GENOMIC DNA]</scope>
    <source>
        <strain evidence="2 3">AFS025165</strain>
    </source>
</reference>
<protein>
    <recommendedName>
        <fullName evidence="4">Lipoprotein</fullName>
    </recommendedName>
</protein>
<evidence type="ECO:0000313" key="2">
    <source>
        <dbReference type="EMBL" id="PFC75829.1"/>
    </source>
</evidence>
<dbReference type="AlphaFoldDB" id="A0A2C1YFQ2"/>
<accession>A0A2C1YFQ2</accession>
<sequence>MERYKVTCKNRKLALVIISCMMIMGSCANKFVEDRNLKHIFVQVSKALVEVVNRIYNG</sequence>
<comment type="caution">
    <text evidence="2">The sequence shown here is derived from an EMBL/GenBank/DDBJ whole genome shotgun (WGS) entry which is preliminary data.</text>
</comment>
<keyword evidence="1" id="KW-0732">Signal</keyword>
<dbReference type="Proteomes" id="UP000220226">
    <property type="component" value="Unassembled WGS sequence"/>
</dbReference>
<dbReference type="EMBL" id="NTQT01000009">
    <property type="protein sequence ID" value="PFC75829.1"/>
    <property type="molecule type" value="Genomic_DNA"/>
</dbReference>
<evidence type="ECO:0000313" key="3">
    <source>
        <dbReference type="Proteomes" id="UP000220226"/>
    </source>
</evidence>